<dbReference type="EMBL" id="SNWR01000001">
    <property type="protein sequence ID" value="TDO42003.1"/>
    <property type="molecule type" value="Genomic_DNA"/>
</dbReference>
<accession>A0A4R6JYP9</accession>
<dbReference type="Proteomes" id="UP000294901">
    <property type="component" value="Unassembled WGS sequence"/>
</dbReference>
<dbReference type="OrthoDB" id="7628974at2"/>
<sequence>MDRQGFVVDAALLERLAHWGGNVSALHREMVANAGGARLPSRATLHRAVRLALAAQAPRDGGRQPPDPGVAVTMDELAERLGRLKEWAGNPSYARITSLVNAVRPGSERVGRNTVGDCFRPGRRRLNTELVTAIVQVLHTDPRYLAQWQQALQAVDGKQWAASQVRVHATLPPEPALFTGRTDELRRLREALSTNGPVVIAAIQGMAGVGKTRLAVRAAHLLGYDRTLFVSLRGFDPDPGHPPADPVAVLDGFLRLLGVPGSNIPHDLAACRRLYHERLSGTRTLIVLDNAADADQVRPLLPATPGCAVLVTSRRSLDALRPAVSLSLEVFGEPEALRMLTDEVGATAVRDDLDAAARITELCGRLPLALGLVAAQVRARPDWSLADHADRLDERRRTGRLDDGVALALDRSYQNLDAERQRLLRLVALHPAEDFDAYAAAALTGDDVETVRAGLRQLHDDHLLTLAGDDRYTQHDLIRLHAAERALEHERPAARRAALTSLLDHYLATTVTAMTILYPTGADRRPAAPPTTTAAPALSGPDAASAWLGAEHSTLMVVAAYAADHGRPAHTTRLAEVLFYHLLYTSHRDLLAINERAAAAARAAGDARAEAKALSAQGVAYTFLGRVEPAADRLDRAAELFRGINDVRGQAHAVINRANLEFYHRGPAASKVHYEKAHALYLEADDRIGEGRALHNLGYNEGTLGRFDAAINYLTRALALHREVGDLDSAAKALSNMATLETRCGRLDDALKHGREALALSRRLGNRTFEADALDALGLVHTRLGDPVRAIDCHEQALAIKRDVGDRVSEADILNGLGEATRAAGRLEASIAHFEAALTVTGDDGMTEQRARAFTGLGHTLDQQGDRASARGFFERALRLYTENGMYEADGLRLLLAER</sequence>
<name>A0A4R6JYP9_9ACTN</name>
<protein>
    <submittedName>
        <fullName evidence="2">Tetratricopeptide repeat protein</fullName>
    </submittedName>
</protein>
<feature type="repeat" description="TPR" evidence="1">
    <location>
        <begin position="851"/>
        <end position="884"/>
    </location>
</feature>
<dbReference type="GO" id="GO:0043531">
    <property type="term" value="F:ADP binding"/>
    <property type="evidence" value="ECO:0007669"/>
    <property type="project" value="InterPro"/>
</dbReference>
<dbReference type="PANTHER" id="PTHR47691">
    <property type="entry name" value="REGULATOR-RELATED"/>
    <property type="match status" value="1"/>
</dbReference>
<organism evidence="2 3">
    <name type="scientific">Paractinoplanes brasiliensis</name>
    <dbReference type="NCBI Taxonomy" id="52695"/>
    <lineage>
        <taxon>Bacteria</taxon>
        <taxon>Bacillati</taxon>
        <taxon>Actinomycetota</taxon>
        <taxon>Actinomycetes</taxon>
        <taxon>Micromonosporales</taxon>
        <taxon>Micromonosporaceae</taxon>
        <taxon>Paractinoplanes</taxon>
    </lineage>
</organism>
<dbReference type="AlphaFoldDB" id="A0A4R6JYP9"/>
<proteinExistence type="predicted"/>
<keyword evidence="1" id="KW-0802">TPR repeat</keyword>
<dbReference type="SMART" id="SM00028">
    <property type="entry name" value="TPR"/>
    <property type="match status" value="6"/>
</dbReference>
<dbReference type="SUPFAM" id="SSF48452">
    <property type="entry name" value="TPR-like"/>
    <property type="match status" value="2"/>
</dbReference>
<dbReference type="PANTHER" id="PTHR47691:SF3">
    <property type="entry name" value="HTH-TYPE TRANSCRIPTIONAL REGULATOR RV0890C-RELATED"/>
    <property type="match status" value="1"/>
</dbReference>
<evidence type="ECO:0000313" key="3">
    <source>
        <dbReference type="Proteomes" id="UP000294901"/>
    </source>
</evidence>
<dbReference type="SUPFAM" id="SSF52540">
    <property type="entry name" value="P-loop containing nucleoside triphosphate hydrolases"/>
    <property type="match status" value="1"/>
</dbReference>
<comment type="caution">
    <text evidence="2">The sequence shown here is derived from an EMBL/GenBank/DDBJ whole genome shotgun (WGS) entry which is preliminary data.</text>
</comment>
<dbReference type="InterPro" id="IPR019734">
    <property type="entry name" value="TPR_rpt"/>
</dbReference>
<reference evidence="2 3" key="1">
    <citation type="submission" date="2019-03" db="EMBL/GenBank/DDBJ databases">
        <title>Sequencing the genomes of 1000 actinobacteria strains.</title>
        <authorList>
            <person name="Klenk H.-P."/>
        </authorList>
    </citation>
    <scope>NUCLEOTIDE SEQUENCE [LARGE SCALE GENOMIC DNA]</scope>
    <source>
        <strain evidence="2 3">DSM 43805</strain>
    </source>
</reference>
<evidence type="ECO:0000313" key="2">
    <source>
        <dbReference type="EMBL" id="TDO42003.1"/>
    </source>
</evidence>
<dbReference type="PROSITE" id="PS50005">
    <property type="entry name" value="TPR"/>
    <property type="match status" value="1"/>
</dbReference>
<gene>
    <name evidence="2" type="ORF">C8E87_5765</name>
</gene>
<dbReference type="Gene3D" id="1.25.40.10">
    <property type="entry name" value="Tetratricopeptide repeat domain"/>
    <property type="match status" value="1"/>
</dbReference>
<dbReference type="InterPro" id="IPR011990">
    <property type="entry name" value="TPR-like_helical_dom_sf"/>
</dbReference>
<dbReference type="Gene3D" id="3.40.50.300">
    <property type="entry name" value="P-loop containing nucleotide triphosphate hydrolases"/>
    <property type="match status" value="1"/>
</dbReference>
<dbReference type="InterPro" id="IPR027417">
    <property type="entry name" value="P-loop_NTPase"/>
</dbReference>
<evidence type="ECO:0000256" key="1">
    <source>
        <dbReference type="PROSITE-ProRule" id="PRU00339"/>
    </source>
</evidence>
<keyword evidence="3" id="KW-1185">Reference proteome</keyword>
<dbReference type="PRINTS" id="PR00364">
    <property type="entry name" value="DISEASERSIST"/>
</dbReference>
<dbReference type="Pfam" id="PF13424">
    <property type="entry name" value="TPR_12"/>
    <property type="match status" value="3"/>
</dbReference>